<evidence type="ECO:0000256" key="1">
    <source>
        <dbReference type="SAM" id="MobiDB-lite"/>
    </source>
</evidence>
<protein>
    <submittedName>
        <fullName evidence="2">Uncharacterized protein</fullName>
    </submittedName>
</protein>
<organism evidence="2 3">
    <name type="scientific">Stentor coeruleus</name>
    <dbReference type="NCBI Taxonomy" id="5963"/>
    <lineage>
        <taxon>Eukaryota</taxon>
        <taxon>Sar</taxon>
        <taxon>Alveolata</taxon>
        <taxon>Ciliophora</taxon>
        <taxon>Postciliodesmatophora</taxon>
        <taxon>Heterotrichea</taxon>
        <taxon>Heterotrichida</taxon>
        <taxon>Stentoridae</taxon>
        <taxon>Stentor</taxon>
    </lineage>
</organism>
<dbReference type="InterPro" id="IPR051291">
    <property type="entry name" value="CIMAP"/>
</dbReference>
<dbReference type="Proteomes" id="UP000187209">
    <property type="component" value="Unassembled WGS sequence"/>
</dbReference>
<dbReference type="EMBL" id="MPUH01000200">
    <property type="protein sequence ID" value="OMJ86607.1"/>
    <property type="molecule type" value="Genomic_DNA"/>
</dbReference>
<dbReference type="Pfam" id="PF07004">
    <property type="entry name" value="SHIPPO-rpt"/>
    <property type="match status" value="7"/>
</dbReference>
<feature type="region of interest" description="Disordered" evidence="1">
    <location>
        <begin position="51"/>
        <end position="71"/>
    </location>
</feature>
<dbReference type="AlphaFoldDB" id="A0A1R2CC73"/>
<comment type="caution">
    <text evidence="2">The sequence shown here is derived from an EMBL/GenBank/DDBJ whole genome shotgun (WGS) entry which is preliminary data.</text>
</comment>
<feature type="region of interest" description="Disordered" evidence="1">
    <location>
        <begin position="182"/>
        <end position="204"/>
    </location>
</feature>
<accession>A0A1R2CC73</accession>
<dbReference type="InterPro" id="IPR010736">
    <property type="entry name" value="SHIPPO-rpt"/>
</dbReference>
<evidence type="ECO:0000313" key="3">
    <source>
        <dbReference type="Proteomes" id="UP000187209"/>
    </source>
</evidence>
<dbReference type="OrthoDB" id="445580at2759"/>
<dbReference type="PANTHER" id="PTHR21580">
    <property type="entry name" value="SHIPPO-1-RELATED"/>
    <property type="match status" value="1"/>
</dbReference>
<gene>
    <name evidence="2" type="ORF">SteCoe_11821</name>
</gene>
<name>A0A1R2CC73_9CILI</name>
<reference evidence="2 3" key="1">
    <citation type="submission" date="2016-11" db="EMBL/GenBank/DDBJ databases">
        <title>The macronuclear genome of Stentor coeruleus: a giant cell with tiny introns.</title>
        <authorList>
            <person name="Slabodnick M."/>
            <person name="Ruby J.G."/>
            <person name="Reiff S.B."/>
            <person name="Swart E.C."/>
            <person name="Gosai S."/>
            <person name="Prabakaran S."/>
            <person name="Witkowska E."/>
            <person name="Larue G.E."/>
            <person name="Fisher S."/>
            <person name="Freeman R.M."/>
            <person name="Gunawardena J."/>
            <person name="Chu W."/>
            <person name="Stover N.A."/>
            <person name="Gregory B.D."/>
            <person name="Nowacki M."/>
            <person name="Derisi J."/>
            <person name="Roy S.W."/>
            <person name="Marshall W.F."/>
            <person name="Sood P."/>
        </authorList>
    </citation>
    <scope>NUCLEOTIDE SEQUENCE [LARGE SCALE GENOMIC DNA]</scope>
    <source>
        <strain evidence="2">WM001</strain>
    </source>
</reference>
<keyword evidence="3" id="KW-1185">Reference proteome</keyword>
<dbReference type="PANTHER" id="PTHR21580:SF28">
    <property type="entry name" value="BOREALIN N-TERMINAL DOMAIN-CONTAINING PROTEIN-RELATED"/>
    <property type="match status" value="1"/>
</dbReference>
<sequence length="389" mass="41868">MHLSSAPAWSFASLGHGSNNRSIFASDSSPGPGTYNFRSSFLSTVGAKIGKSERSQINGRGSSPGPGAYNLASRAVEGPKYTFQSKAMGRSANNSPGPGSYNQNFNDFTVKERSPTFRIGTSSRGDRSSPLNIPGPGCYTLSYKDSGPKWGFGTQSRSNAFRVEVPGPGAYKLPDSFEKKSGFTMPGRRPQSARINYPGPGSYSTIDRNMSPAYSISKAGRQGFSISSKATPGPGSYSPIRGSYKPSYIFGHAERPPLIRNINTPGPGQYSANRFSNSPAYSIRPKTAVNKFDNFPGPGHYDAHASIGDIKWSIGNQKRTGIYDSYKSASVIGPGHYYKGKESDGPKWSFTKSVRNDKKNNNAPGPGAYEIFSSISNLPSYAVRGYRKV</sequence>
<evidence type="ECO:0000313" key="2">
    <source>
        <dbReference type="EMBL" id="OMJ86607.1"/>
    </source>
</evidence>
<proteinExistence type="predicted"/>